<evidence type="ECO:0000256" key="1">
    <source>
        <dbReference type="SAM" id="MobiDB-lite"/>
    </source>
</evidence>
<dbReference type="Proteomes" id="UP000034694">
    <property type="component" value="Unassembled WGS sequence"/>
</dbReference>
<accession>A0A0G1XVG8</accession>
<dbReference type="AlphaFoldDB" id="A0A0G1XVG8"/>
<gene>
    <name evidence="2" type="ORF">UY28_C0004G0043</name>
</gene>
<sequence>MAYKTNPNPGMDQTQEEKDRAGFRIDVEMTTGGKSIPCDELPAGPEVGNPYDSDELGEEYGAVTYKGGEKVNKGANKR</sequence>
<feature type="compositionally biased region" description="Polar residues" evidence="1">
    <location>
        <begin position="1"/>
        <end position="13"/>
    </location>
</feature>
<evidence type="ECO:0000313" key="3">
    <source>
        <dbReference type="Proteomes" id="UP000034694"/>
    </source>
</evidence>
<organism evidence="2 3">
    <name type="scientific">Candidatus Amesbacteria bacterium GW2011_GWB1_48_13</name>
    <dbReference type="NCBI Taxonomy" id="1618362"/>
    <lineage>
        <taxon>Bacteria</taxon>
        <taxon>Candidatus Amesiibacteriota</taxon>
    </lineage>
</organism>
<proteinExistence type="predicted"/>
<reference evidence="2 3" key="1">
    <citation type="journal article" date="2015" name="Nature">
        <title>rRNA introns, odd ribosomes, and small enigmatic genomes across a large radiation of phyla.</title>
        <authorList>
            <person name="Brown C.T."/>
            <person name="Hug L.A."/>
            <person name="Thomas B.C."/>
            <person name="Sharon I."/>
            <person name="Castelle C.J."/>
            <person name="Singh A."/>
            <person name="Wilkins M.J."/>
            <person name="Williams K.H."/>
            <person name="Banfield J.F."/>
        </authorList>
    </citation>
    <scope>NUCLEOTIDE SEQUENCE [LARGE SCALE GENOMIC DNA]</scope>
</reference>
<dbReference type="EMBL" id="LCPK01000004">
    <property type="protein sequence ID" value="KKU98305.1"/>
    <property type="molecule type" value="Genomic_DNA"/>
</dbReference>
<name>A0A0G1XVG8_9BACT</name>
<protein>
    <submittedName>
        <fullName evidence="2">Uncharacterized protein</fullName>
    </submittedName>
</protein>
<feature type="region of interest" description="Disordered" evidence="1">
    <location>
        <begin position="1"/>
        <end position="20"/>
    </location>
</feature>
<comment type="caution">
    <text evidence="2">The sequence shown here is derived from an EMBL/GenBank/DDBJ whole genome shotgun (WGS) entry which is preliminary data.</text>
</comment>
<feature type="region of interest" description="Disordered" evidence="1">
    <location>
        <begin position="29"/>
        <end position="55"/>
    </location>
</feature>
<evidence type="ECO:0000313" key="2">
    <source>
        <dbReference type="EMBL" id="KKU98305.1"/>
    </source>
</evidence>